<evidence type="ECO:0000256" key="1">
    <source>
        <dbReference type="SAM" id="MobiDB-lite"/>
    </source>
</evidence>
<feature type="region of interest" description="Disordered" evidence="1">
    <location>
        <begin position="364"/>
        <end position="408"/>
    </location>
</feature>
<gene>
    <name evidence="2" type="ORF">TSOC_009476</name>
</gene>
<protein>
    <recommendedName>
        <fullName evidence="4">VWFA domain-containing protein</fullName>
    </recommendedName>
</protein>
<dbReference type="InterPro" id="IPR052969">
    <property type="entry name" value="Thr-specific_kinase-like"/>
</dbReference>
<dbReference type="OrthoDB" id="544387at2759"/>
<name>A0A2J7ZVT4_9CHLO</name>
<reference evidence="2 3" key="1">
    <citation type="journal article" date="2017" name="Mol. Biol. Evol.">
        <title>The 4-celled Tetrabaena socialis nuclear genome reveals the essential components for genetic control of cell number at the origin of multicellularity in the volvocine lineage.</title>
        <authorList>
            <person name="Featherston J."/>
            <person name="Arakaki Y."/>
            <person name="Hanschen E.R."/>
            <person name="Ferris P.J."/>
            <person name="Michod R.E."/>
            <person name="Olson B.J.S.C."/>
            <person name="Nozaki H."/>
            <person name="Durand P.M."/>
        </authorList>
    </citation>
    <scope>NUCLEOTIDE SEQUENCE [LARGE SCALE GENOMIC DNA]</scope>
    <source>
        <strain evidence="2 3">NIES-571</strain>
    </source>
</reference>
<keyword evidence="3" id="KW-1185">Reference proteome</keyword>
<accession>A0A2J7ZVT4</accession>
<feature type="compositionally biased region" description="Basic residues" evidence="1">
    <location>
        <begin position="389"/>
        <end position="408"/>
    </location>
</feature>
<organism evidence="2 3">
    <name type="scientific">Tetrabaena socialis</name>
    <dbReference type="NCBI Taxonomy" id="47790"/>
    <lineage>
        <taxon>Eukaryota</taxon>
        <taxon>Viridiplantae</taxon>
        <taxon>Chlorophyta</taxon>
        <taxon>core chlorophytes</taxon>
        <taxon>Chlorophyceae</taxon>
        <taxon>CS clade</taxon>
        <taxon>Chlamydomonadales</taxon>
        <taxon>Tetrabaenaceae</taxon>
        <taxon>Tetrabaena</taxon>
    </lineage>
</organism>
<evidence type="ECO:0000313" key="2">
    <source>
        <dbReference type="EMBL" id="PNH04365.1"/>
    </source>
</evidence>
<dbReference type="InterPro" id="IPR036465">
    <property type="entry name" value="vWFA_dom_sf"/>
</dbReference>
<comment type="caution">
    <text evidence="2">The sequence shown here is derived from an EMBL/GenBank/DDBJ whole genome shotgun (WGS) entry which is preliminary data.</text>
</comment>
<dbReference type="Proteomes" id="UP000236333">
    <property type="component" value="Unassembled WGS sequence"/>
</dbReference>
<dbReference type="PANTHER" id="PTHR47763">
    <property type="entry name" value="ALPHA-PROTEIN KINASE VWKA"/>
    <property type="match status" value="1"/>
</dbReference>
<evidence type="ECO:0000313" key="3">
    <source>
        <dbReference type="Proteomes" id="UP000236333"/>
    </source>
</evidence>
<dbReference type="SUPFAM" id="SSF53300">
    <property type="entry name" value="vWA-like"/>
    <property type="match status" value="1"/>
</dbReference>
<dbReference type="PANTHER" id="PTHR47763:SF4">
    <property type="entry name" value="ALPHA-PROTEIN KINASE VWKA"/>
    <property type="match status" value="1"/>
</dbReference>
<dbReference type="AlphaFoldDB" id="A0A2J7ZVT4"/>
<dbReference type="Gene3D" id="3.40.50.410">
    <property type="entry name" value="von Willebrand factor, type A domain"/>
    <property type="match status" value="1"/>
</dbReference>
<proteinExistence type="predicted"/>
<evidence type="ECO:0008006" key="4">
    <source>
        <dbReference type="Google" id="ProtNLM"/>
    </source>
</evidence>
<dbReference type="EMBL" id="PGGS01000395">
    <property type="protein sequence ID" value="PNH04365.1"/>
    <property type="molecule type" value="Genomic_DNA"/>
</dbReference>
<sequence>MKTDLVFIIDITGSMQPYWDAVVKQVDCIIKDIEVRYENTKSKLRIGFVGYRDLCDVASRRFMIRPLEGVEGSISSSTREWLESVRCCGGGDIAEVMSEARSCPSHMRLCLFCYRTEADRAFVPTCVVFARAQDVHGALEKAGSAEMLWEPDPLMTRTVVHLADAPGHGVRLHQGLESAKSKNFDQLPDHDKDGKELEHLLRHLRETVKLFCTVPMVEQFKQFSALCGDTSWIMESEWEDEERLVPDVVEAVMNSFNSLNQKPDWSTTKENSFDPADPLRKTSEFVREKLQLLKASTKAHEECALLLAAKGLQVPDKLGAAIDLCKKHNLLTTDRAALLHSYRDLGNDGRHDWSKIEASFNAPNAEVQPGAGGQQVEDPPANPAANGNRRNHSPWRPRNNRNKQRKPK</sequence>